<organism evidence="10 11">
    <name type="scientific">Fannyhessea vaginae DSM 15829</name>
    <dbReference type="NCBI Taxonomy" id="525256"/>
    <lineage>
        <taxon>Bacteria</taxon>
        <taxon>Bacillati</taxon>
        <taxon>Actinomycetota</taxon>
        <taxon>Coriobacteriia</taxon>
        <taxon>Coriobacteriales</taxon>
        <taxon>Atopobiaceae</taxon>
        <taxon>Fannyhessea</taxon>
    </lineage>
</organism>
<proteinExistence type="inferred from homology"/>
<dbReference type="Pfam" id="PF00271">
    <property type="entry name" value="Helicase_C"/>
    <property type="match status" value="1"/>
</dbReference>
<comment type="similarity">
    <text evidence="1">Belongs to the RecJ family.</text>
</comment>
<evidence type="ECO:0000256" key="6">
    <source>
        <dbReference type="ARBA" id="ARBA00022839"/>
    </source>
</evidence>
<evidence type="ECO:0000256" key="5">
    <source>
        <dbReference type="ARBA" id="ARBA00022801"/>
    </source>
</evidence>
<gene>
    <name evidence="10" type="primary">recJ</name>
    <name evidence="10" type="ORF">HMPREF0091_11239</name>
</gene>
<dbReference type="EMBL" id="ACGK02000005">
    <property type="protein sequence ID" value="EGF22732.1"/>
    <property type="molecule type" value="Genomic_DNA"/>
</dbReference>
<dbReference type="OrthoDB" id="9809852at2"/>
<evidence type="ECO:0000256" key="1">
    <source>
        <dbReference type="ARBA" id="ARBA00005915"/>
    </source>
</evidence>
<dbReference type="PROSITE" id="PS51192">
    <property type="entry name" value="HELICASE_ATP_BIND_1"/>
    <property type="match status" value="1"/>
</dbReference>
<protein>
    <recommendedName>
        <fullName evidence="2">Single-stranded-DNA-specific exonuclease RecJ</fullName>
    </recommendedName>
</protein>
<dbReference type="GeneID" id="93209956"/>
<dbReference type="InterPro" id="IPR003156">
    <property type="entry name" value="DHHA1_dom"/>
</dbReference>
<dbReference type="PANTHER" id="PTHR30255">
    <property type="entry name" value="SINGLE-STRANDED-DNA-SPECIFIC EXONUCLEASE RECJ"/>
    <property type="match status" value="1"/>
</dbReference>
<dbReference type="SUPFAM" id="SSF52540">
    <property type="entry name" value="P-loop containing nucleoside triphosphate hydrolases"/>
    <property type="match status" value="1"/>
</dbReference>
<feature type="domain" description="Helicase ATP-binding" evidence="8">
    <location>
        <begin position="638"/>
        <end position="811"/>
    </location>
</feature>
<dbReference type="SMART" id="SM00490">
    <property type="entry name" value="HELICc"/>
    <property type="match status" value="1"/>
</dbReference>
<dbReference type="InterPro" id="IPR001650">
    <property type="entry name" value="Helicase_C-like"/>
</dbReference>
<dbReference type="Pfam" id="PF00270">
    <property type="entry name" value="DEAD"/>
    <property type="match status" value="1"/>
</dbReference>
<dbReference type="GO" id="GO:0008409">
    <property type="term" value="F:5'-3' exonuclease activity"/>
    <property type="evidence" value="ECO:0007669"/>
    <property type="project" value="InterPro"/>
</dbReference>
<dbReference type="InterPro" id="IPR038763">
    <property type="entry name" value="DHH_sf"/>
</dbReference>
<keyword evidence="11" id="KW-1185">Reference proteome</keyword>
<evidence type="ECO:0000259" key="9">
    <source>
        <dbReference type="PROSITE" id="PS51194"/>
    </source>
</evidence>
<dbReference type="GO" id="GO:0003676">
    <property type="term" value="F:nucleic acid binding"/>
    <property type="evidence" value="ECO:0007669"/>
    <property type="project" value="InterPro"/>
</dbReference>
<dbReference type="SMART" id="SM00487">
    <property type="entry name" value="DEXDc"/>
    <property type="match status" value="1"/>
</dbReference>
<dbReference type="InterPro" id="IPR014001">
    <property type="entry name" value="Helicase_ATP-bd"/>
</dbReference>
<dbReference type="Pfam" id="PF01368">
    <property type="entry name" value="DHH"/>
    <property type="match status" value="1"/>
</dbReference>
<evidence type="ECO:0000256" key="2">
    <source>
        <dbReference type="ARBA" id="ARBA00019841"/>
    </source>
</evidence>
<evidence type="ECO:0000256" key="4">
    <source>
        <dbReference type="ARBA" id="ARBA00022741"/>
    </source>
</evidence>
<dbReference type="GO" id="GO:0006310">
    <property type="term" value="P:DNA recombination"/>
    <property type="evidence" value="ECO:0007669"/>
    <property type="project" value="InterPro"/>
</dbReference>
<dbReference type="AlphaFoldDB" id="F1T6T7"/>
<name>F1T6T7_9ACTN</name>
<reference evidence="10 11" key="1">
    <citation type="submission" date="2011-02" db="EMBL/GenBank/DDBJ databases">
        <authorList>
            <person name="Muzny D."/>
            <person name="Qin X."/>
            <person name="Buhay C."/>
            <person name="Dugan-Rocha S."/>
            <person name="Ding Y."/>
            <person name="Chen G."/>
            <person name="Hawes A."/>
            <person name="Holder M."/>
            <person name="Jhangiani S."/>
            <person name="Johnson A."/>
            <person name="Khan Z."/>
            <person name="Li Z."/>
            <person name="Liu W."/>
            <person name="Liu X."/>
            <person name="Perez L."/>
            <person name="Shen H."/>
            <person name="Wang Q."/>
            <person name="Watt J."/>
            <person name="Xi L."/>
            <person name="Xin Y."/>
            <person name="Zhou J."/>
            <person name="Deng J."/>
            <person name="Jiang H."/>
            <person name="Liu Y."/>
            <person name="Qu J."/>
            <person name="Song X.-Z."/>
            <person name="Zhang L."/>
            <person name="Villasana D."/>
            <person name="Johnson A."/>
            <person name="Liu J."/>
            <person name="Liyanage D."/>
            <person name="Lorensuhewa L."/>
            <person name="Robinson T."/>
            <person name="Song A."/>
            <person name="Song B.-B."/>
            <person name="Dinh H."/>
            <person name="Thornton R."/>
            <person name="Coyle M."/>
            <person name="Francisco L."/>
            <person name="Jackson L."/>
            <person name="Javaid M."/>
            <person name="Korchina V."/>
            <person name="Kovar C."/>
            <person name="Mata R."/>
            <person name="Mathew T."/>
            <person name="Ngo R."/>
            <person name="Nguyen L."/>
            <person name="Nguyen N."/>
            <person name="Okwuonu G."/>
            <person name="Ongeri F."/>
            <person name="Pham C."/>
            <person name="Simmons D."/>
            <person name="Wilczek-Boney K."/>
            <person name="Hale W."/>
            <person name="Jakkamsetti A."/>
            <person name="Pham P."/>
            <person name="Ruth R."/>
            <person name="San Lucas F."/>
            <person name="Warren J."/>
            <person name="Zhang J."/>
            <person name="Zhao Z."/>
            <person name="Zhou C."/>
            <person name="Zhu D."/>
            <person name="Lee S."/>
            <person name="Bess C."/>
            <person name="Blankenburg K."/>
            <person name="Forbes L."/>
            <person name="Fu Q."/>
            <person name="Gubbala S."/>
            <person name="Hirani K."/>
            <person name="Jayaseelan J.C."/>
            <person name="Lara F."/>
            <person name="Munidasa M."/>
            <person name="Palculict T."/>
            <person name="Patil S."/>
            <person name="Pu L.-L."/>
            <person name="Saada N."/>
            <person name="Tang L."/>
            <person name="Weissenberger G."/>
            <person name="Zhu Y."/>
            <person name="Hemphill L."/>
            <person name="Shang Y."/>
            <person name="Youmans B."/>
            <person name="Ayvaz T."/>
            <person name="Ross M."/>
            <person name="Santibanez J."/>
            <person name="Aqrawi P."/>
            <person name="Gross S."/>
            <person name="Joshi V."/>
            <person name="Fowler G."/>
            <person name="Nazareth L."/>
            <person name="Reid J."/>
            <person name="Worley K."/>
            <person name="Petrosino J."/>
            <person name="Highlander S."/>
            <person name="Gibbs R."/>
        </authorList>
    </citation>
    <scope>NUCLEOTIDE SEQUENCE [LARGE SCALE GENOMIC DNA]</scope>
    <source>
        <strain evidence="10 11">DSM 15829</strain>
    </source>
</reference>
<sequence>MIGSTQHNRWQLLSRDLELEDKLINTCRLPRLVARVLVSRGYTTQEQIERFLIASLERDWVNPLFIPGLAAVADRVQHALDSHERIVVFGDFDVDGICATALLTDALKTLGACVYPFIPSRVHEGYSLSKAAFDRLVAAYNPNLIITVDNGIDAHEQCLYSIQHGVDVVITDHHEPTSQTLPVVPTANPKLNPSCASFELAGAGVALKLVDVLGAAYGKPYLWKDYLDVATLGTISDRVKLTPENRALVTEGIRCIRASSRLGLSALARVCGIDIHATMPEELASSLIPRLNAAGRLDRVQTAYNLLQAQSLSEAYTYANELEELNICRRNLEKKACDEAFEQAKDVVKQQKHVIFVSSSQWNEGVIGIVASRLARAYELPAFACSIAQGSAKCSGRSVGNVNLFDVVERFGSQLIRFGGHAAAVGFTCSPDILPTIIQHVERTIDALPASALYAPRELVIPVDLSEITVSDLDSLEMLQPFGSGNERPIFAAHNIEMRNKMRVGAHNNHMRFVAQQHKVRLSSIVFKASHIQNLMSLHDTCDIVFNPVNEVWQGRVKPKLMIKDIIVRKQDTKHAHCDTCAFSRLSLPQRELDSELNHESLALRRELEQKTDDELENFLRTQLIGDHALLPVQAYALNMLRHNNNCLCVMATGRGKSLIFQLFACMCAIKRKGLSIFVYPLRALVNDQSYHISDVCSKFGVRVCVLNGETPQSKRLEIYQHIKDGTCDIVMTTPEFLALHAHEFAGTTAFVVFDEAHHMAEAKRGTRSAYSCMPQVLDVLGNPVTLAVSATVSTDCAREILRLAHIRAQHVILDDSQRSNLDIIDRRNASNRDEILVNLIADGEKTVVYVNSRIKALQLVHILRHRLPEFAPQIAFYHAGLSRDVRVQVQTAFRAGDLIAVIATSAFGEGVNISDIRRVVLYNMPFTAHDFNQMSGRAGRDHKPSEIYALYTKHDIASARYILSTTAPCADDLQCIYTALVQTARKGVASKVLPKDSHDEDATVATVTVLLKDVQDATTWCDISRSHGASCSSVACEKSDSECARTERTNEVLHARTQKEKGHAPAYSVSTIEAALQIFKELKLIDYNAHTLSQADVALQRVTLTFNHADIFDLSDTLPTIPVMLEKSIRYVEGLRMWEEFDQMSAWAHAATRAEMLARVQKPILPAFGNIVDERVAHE</sequence>
<keyword evidence="7" id="KW-0067">ATP-binding</keyword>
<dbReference type="InterPro" id="IPR011545">
    <property type="entry name" value="DEAD/DEAH_box_helicase_dom"/>
</dbReference>
<dbReference type="Gene3D" id="3.90.1640.30">
    <property type="match status" value="1"/>
</dbReference>
<dbReference type="InterPro" id="IPR027417">
    <property type="entry name" value="P-loop_NTPase"/>
</dbReference>
<keyword evidence="6 10" id="KW-0269">Exonuclease</keyword>
<dbReference type="InterPro" id="IPR041122">
    <property type="entry name" value="RecJ_OB"/>
</dbReference>
<dbReference type="RefSeq" id="WP_006303449.1">
    <property type="nucleotide sequence ID" value="NZ_ACGK02000005.1"/>
</dbReference>
<dbReference type="Proteomes" id="UP000005947">
    <property type="component" value="Unassembled WGS sequence"/>
</dbReference>
<accession>F1T6T7</accession>
<dbReference type="SUPFAM" id="SSF64182">
    <property type="entry name" value="DHH phosphoesterases"/>
    <property type="match status" value="1"/>
</dbReference>
<feature type="domain" description="Helicase C-terminal" evidence="9">
    <location>
        <begin position="832"/>
        <end position="1002"/>
    </location>
</feature>
<dbReference type="Gene3D" id="3.10.310.30">
    <property type="match status" value="1"/>
</dbReference>
<dbReference type="PANTHER" id="PTHR30255:SF2">
    <property type="entry name" value="SINGLE-STRANDED-DNA-SPECIFIC EXONUCLEASE RECJ"/>
    <property type="match status" value="1"/>
</dbReference>
<keyword evidence="4" id="KW-0547">Nucleotide-binding</keyword>
<dbReference type="eggNOG" id="COG0608">
    <property type="taxonomic scope" value="Bacteria"/>
</dbReference>
<dbReference type="Pfam" id="PF17768">
    <property type="entry name" value="RecJ_OB"/>
    <property type="match status" value="1"/>
</dbReference>
<dbReference type="InterPro" id="IPR051673">
    <property type="entry name" value="SSDNA_exonuclease_RecJ"/>
</dbReference>
<dbReference type="GO" id="GO:0006281">
    <property type="term" value="P:DNA repair"/>
    <property type="evidence" value="ECO:0007669"/>
    <property type="project" value="InterPro"/>
</dbReference>
<dbReference type="NCBIfam" id="TIGR00644">
    <property type="entry name" value="recJ"/>
    <property type="match status" value="1"/>
</dbReference>
<dbReference type="GO" id="GO:0005524">
    <property type="term" value="F:ATP binding"/>
    <property type="evidence" value="ECO:0007669"/>
    <property type="project" value="UniProtKB-KW"/>
</dbReference>
<dbReference type="PROSITE" id="PS51194">
    <property type="entry name" value="HELICASE_CTER"/>
    <property type="match status" value="1"/>
</dbReference>
<dbReference type="Gene3D" id="3.40.50.300">
    <property type="entry name" value="P-loop containing nucleotide triphosphate hydrolases"/>
    <property type="match status" value="2"/>
</dbReference>
<keyword evidence="5 10" id="KW-0378">Hydrolase</keyword>
<dbReference type="Pfam" id="PF02272">
    <property type="entry name" value="DHHA1"/>
    <property type="match status" value="1"/>
</dbReference>
<dbReference type="InterPro" id="IPR001667">
    <property type="entry name" value="DDH_dom"/>
</dbReference>
<dbReference type="eggNOG" id="COG0514">
    <property type="taxonomic scope" value="Bacteria"/>
</dbReference>
<evidence type="ECO:0000259" key="8">
    <source>
        <dbReference type="PROSITE" id="PS51192"/>
    </source>
</evidence>
<evidence type="ECO:0000256" key="7">
    <source>
        <dbReference type="ARBA" id="ARBA00022840"/>
    </source>
</evidence>
<evidence type="ECO:0000313" key="10">
    <source>
        <dbReference type="EMBL" id="EGF22732.1"/>
    </source>
</evidence>
<keyword evidence="3" id="KW-0540">Nuclease</keyword>
<dbReference type="InterPro" id="IPR004610">
    <property type="entry name" value="RecJ"/>
</dbReference>
<evidence type="ECO:0000313" key="11">
    <source>
        <dbReference type="Proteomes" id="UP000005947"/>
    </source>
</evidence>
<comment type="caution">
    <text evidence="10">The sequence shown here is derived from an EMBL/GenBank/DDBJ whole genome shotgun (WGS) entry which is preliminary data.</text>
</comment>
<evidence type="ECO:0000256" key="3">
    <source>
        <dbReference type="ARBA" id="ARBA00022722"/>
    </source>
</evidence>